<name>A0A6C0IJZ9_9ZZZZ</name>
<dbReference type="EMBL" id="MN740194">
    <property type="protein sequence ID" value="QHT92815.1"/>
    <property type="molecule type" value="Genomic_DNA"/>
</dbReference>
<proteinExistence type="predicted"/>
<dbReference type="Gene3D" id="3.30.40.220">
    <property type="match status" value="1"/>
</dbReference>
<protein>
    <submittedName>
        <fullName evidence="1">Uncharacterized protein</fullName>
    </submittedName>
</protein>
<dbReference type="AlphaFoldDB" id="A0A6C0IJZ9"/>
<organism evidence="1">
    <name type="scientific">viral metagenome</name>
    <dbReference type="NCBI Taxonomy" id="1070528"/>
    <lineage>
        <taxon>unclassified sequences</taxon>
        <taxon>metagenomes</taxon>
        <taxon>organismal metagenomes</taxon>
    </lineage>
</organism>
<reference evidence="1" key="1">
    <citation type="journal article" date="2020" name="Nature">
        <title>Giant virus diversity and host interactions through global metagenomics.</title>
        <authorList>
            <person name="Schulz F."/>
            <person name="Roux S."/>
            <person name="Paez-Espino D."/>
            <person name="Jungbluth S."/>
            <person name="Walsh D.A."/>
            <person name="Denef V.J."/>
            <person name="McMahon K.D."/>
            <person name="Konstantinidis K.T."/>
            <person name="Eloe-Fadrosh E.A."/>
            <person name="Kyrpides N.C."/>
            <person name="Woyke T."/>
        </authorList>
    </citation>
    <scope>NUCLEOTIDE SEQUENCE</scope>
    <source>
        <strain evidence="1">GVMAG-M-3300023184-89</strain>
    </source>
</reference>
<sequence>MAKTISFTGKHNIDKINNNVQAIRLHMETLNDTDLLHKKQIDMLNKLYTDCMFPLKSLLEKELEKKISGYKAQDIKKELHVSTELISLAETIEKLIATKLRCYYCKSEVYLLYKNVREPSQWTLDRMDNSKGHSHLNTVIACLKCNLQRRVTHIDKFTFTKSLVLKKV</sequence>
<evidence type="ECO:0000313" key="1">
    <source>
        <dbReference type="EMBL" id="QHT92815.1"/>
    </source>
</evidence>
<accession>A0A6C0IJZ9</accession>